<reference evidence="2" key="1">
    <citation type="submission" date="2020-11" db="EMBL/GenBank/DDBJ databases">
        <authorList>
            <consortium name="DOE Joint Genome Institute"/>
            <person name="Ahrendt S."/>
            <person name="Riley R."/>
            <person name="Andreopoulos W."/>
            <person name="Labutti K."/>
            <person name="Pangilinan J."/>
            <person name="Ruiz-Duenas F.J."/>
            <person name="Barrasa J.M."/>
            <person name="Sanchez-Garcia M."/>
            <person name="Camarero S."/>
            <person name="Miyauchi S."/>
            <person name="Serrano A."/>
            <person name="Linde D."/>
            <person name="Babiker R."/>
            <person name="Drula E."/>
            <person name="Ayuso-Fernandez I."/>
            <person name="Pacheco R."/>
            <person name="Padilla G."/>
            <person name="Ferreira P."/>
            <person name="Barriuso J."/>
            <person name="Kellner H."/>
            <person name="Castanera R."/>
            <person name="Alfaro M."/>
            <person name="Ramirez L."/>
            <person name="Pisabarro A.G."/>
            <person name="Kuo A."/>
            <person name="Tritt A."/>
            <person name="Lipzen A."/>
            <person name="He G."/>
            <person name="Yan M."/>
            <person name="Ng V."/>
            <person name="Cullen D."/>
            <person name="Martin F."/>
            <person name="Rosso M.-N."/>
            <person name="Henrissat B."/>
            <person name="Hibbett D."/>
            <person name="Martinez A.T."/>
            <person name="Grigoriev I.V."/>
        </authorList>
    </citation>
    <scope>NUCLEOTIDE SEQUENCE</scope>
    <source>
        <strain evidence="2">ATCC 90797</strain>
    </source>
</reference>
<proteinExistence type="predicted"/>
<feature type="region of interest" description="Disordered" evidence="1">
    <location>
        <begin position="1"/>
        <end position="34"/>
    </location>
</feature>
<name>A0A9P5ZKY3_PLEER</name>
<organism evidence="2 3">
    <name type="scientific">Pleurotus eryngii</name>
    <name type="common">Boletus of the steppes</name>
    <dbReference type="NCBI Taxonomy" id="5323"/>
    <lineage>
        <taxon>Eukaryota</taxon>
        <taxon>Fungi</taxon>
        <taxon>Dikarya</taxon>
        <taxon>Basidiomycota</taxon>
        <taxon>Agaricomycotina</taxon>
        <taxon>Agaricomycetes</taxon>
        <taxon>Agaricomycetidae</taxon>
        <taxon>Agaricales</taxon>
        <taxon>Pleurotineae</taxon>
        <taxon>Pleurotaceae</taxon>
        <taxon>Pleurotus</taxon>
    </lineage>
</organism>
<sequence length="164" mass="17927">MSLHSLTLTHSAPTSRATCGRRTPSQPYATTSTAEVGMQKWREAGLSLPRAHARARRSIRFRGVAAHDGHEYRVQRRLSVILLALSSSSHCHPPHTPRLRLIHLPSPSSPSSVLICSFGAVVVCFPLSFPWYVFLPPIPSPSLGSLCSSLSLSSADTPFFPFVR</sequence>
<evidence type="ECO:0000256" key="1">
    <source>
        <dbReference type="SAM" id="MobiDB-lite"/>
    </source>
</evidence>
<dbReference type="AlphaFoldDB" id="A0A9P5ZKY3"/>
<keyword evidence="3" id="KW-1185">Reference proteome</keyword>
<accession>A0A9P5ZKY3</accession>
<gene>
    <name evidence="2" type="ORF">BDN71DRAFT_521900</name>
</gene>
<dbReference type="EMBL" id="MU154724">
    <property type="protein sequence ID" value="KAF9488234.1"/>
    <property type="molecule type" value="Genomic_DNA"/>
</dbReference>
<evidence type="ECO:0000313" key="2">
    <source>
        <dbReference type="EMBL" id="KAF9488234.1"/>
    </source>
</evidence>
<dbReference type="Proteomes" id="UP000807025">
    <property type="component" value="Unassembled WGS sequence"/>
</dbReference>
<protein>
    <submittedName>
        <fullName evidence="2">Uncharacterized protein</fullName>
    </submittedName>
</protein>
<comment type="caution">
    <text evidence="2">The sequence shown here is derived from an EMBL/GenBank/DDBJ whole genome shotgun (WGS) entry which is preliminary data.</text>
</comment>
<evidence type="ECO:0000313" key="3">
    <source>
        <dbReference type="Proteomes" id="UP000807025"/>
    </source>
</evidence>